<name>A0A1E7Q2V3_9GAMM</name>
<feature type="transmembrane region" description="Helical" evidence="1">
    <location>
        <begin position="120"/>
        <end position="142"/>
    </location>
</feature>
<keyword evidence="3" id="KW-1185">Reference proteome</keyword>
<dbReference type="Proteomes" id="UP000242258">
    <property type="component" value="Unassembled WGS sequence"/>
</dbReference>
<comment type="caution">
    <text evidence="2">The sequence shown here is derived from an EMBL/GenBank/DDBJ whole genome shotgun (WGS) entry which is preliminary data.</text>
</comment>
<feature type="transmembrane region" description="Helical" evidence="1">
    <location>
        <begin position="177"/>
        <end position="195"/>
    </location>
</feature>
<keyword evidence="1" id="KW-1133">Transmembrane helix</keyword>
<evidence type="ECO:0000256" key="1">
    <source>
        <dbReference type="SAM" id="Phobius"/>
    </source>
</evidence>
<evidence type="ECO:0000313" key="3">
    <source>
        <dbReference type="Proteomes" id="UP000242258"/>
    </source>
</evidence>
<evidence type="ECO:0000313" key="2">
    <source>
        <dbReference type="EMBL" id="OEY68534.1"/>
    </source>
</evidence>
<keyword evidence="1" id="KW-0812">Transmembrane</keyword>
<dbReference type="RefSeq" id="WP_070048101.1">
    <property type="nucleotide sequence ID" value="NZ_CBCSDO010000001.1"/>
</dbReference>
<dbReference type="Pfam" id="PF22564">
    <property type="entry name" value="HAAS"/>
    <property type="match status" value="1"/>
</dbReference>
<keyword evidence="1" id="KW-0472">Membrane</keyword>
<organism evidence="2 3">
    <name type="scientific">Rheinheimera salexigens</name>
    <dbReference type="NCBI Taxonomy" id="1628148"/>
    <lineage>
        <taxon>Bacteria</taxon>
        <taxon>Pseudomonadati</taxon>
        <taxon>Pseudomonadota</taxon>
        <taxon>Gammaproteobacteria</taxon>
        <taxon>Chromatiales</taxon>
        <taxon>Chromatiaceae</taxon>
        <taxon>Rheinheimera</taxon>
    </lineage>
</organism>
<reference evidence="3" key="1">
    <citation type="submission" date="2016-09" db="EMBL/GenBank/DDBJ databases">
        <authorList>
            <person name="Wan X."/>
            <person name="Hou S."/>
        </authorList>
    </citation>
    <scope>NUCLEOTIDE SEQUENCE [LARGE SCALE GENOMIC DNA]</scope>
    <source>
        <strain evidence="3">KH87</strain>
    </source>
</reference>
<protein>
    <submittedName>
        <fullName evidence="2">Uncharacterized protein</fullName>
    </submittedName>
</protein>
<dbReference type="STRING" id="1628148.BI198_02325"/>
<sequence length="315" mass="35720">MELVKRYIAAVQRELPENKRDEIGRELNANIMDQLEALQEQQGTLNNSAIASVLKTLGHPRTVAQQFVPQQPLINAAYMPVFKNTLFMVLGILFVIQMFKMTTVWLSFDHIGLFGYLHGLASGFVEKACFAFTAITLSYWLISRQHSEKQIDRANDWQPENLPAVGASWQHISLQTIFTDLASYVFLLVIVWFPLFASVEKIASGNIILSTQALWILQLSSPVIIAGVLFSLWQLRQRLWSRPMLKANVCLNALLVAIALTLANISPILQLNTEQWQGIISVARLERSAMITLLIIALFPAWEVLRDLYRLRKTT</sequence>
<feature type="transmembrane region" description="Helical" evidence="1">
    <location>
        <begin position="215"/>
        <end position="235"/>
    </location>
</feature>
<dbReference type="EMBL" id="MKEK01000001">
    <property type="protein sequence ID" value="OEY68534.1"/>
    <property type="molecule type" value="Genomic_DNA"/>
</dbReference>
<feature type="transmembrane region" description="Helical" evidence="1">
    <location>
        <begin position="247"/>
        <end position="269"/>
    </location>
</feature>
<proteinExistence type="predicted"/>
<gene>
    <name evidence="2" type="ORF">BI198_02325</name>
</gene>
<feature type="transmembrane region" description="Helical" evidence="1">
    <location>
        <begin position="289"/>
        <end position="305"/>
    </location>
</feature>
<feature type="transmembrane region" description="Helical" evidence="1">
    <location>
        <begin position="86"/>
        <end position="108"/>
    </location>
</feature>
<dbReference type="OrthoDB" id="116789at2"/>
<dbReference type="AlphaFoldDB" id="A0A1E7Q2V3"/>
<accession>A0A1E7Q2V3</accession>